<organism evidence="4 5">
    <name type="scientific">Ignelater luminosus</name>
    <name type="common">Cucubano</name>
    <name type="synonym">Pyrophorus luminosus</name>
    <dbReference type="NCBI Taxonomy" id="2038154"/>
    <lineage>
        <taxon>Eukaryota</taxon>
        <taxon>Metazoa</taxon>
        <taxon>Ecdysozoa</taxon>
        <taxon>Arthropoda</taxon>
        <taxon>Hexapoda</taxon>
        <taxon>Insecta</taxon>
        <taxon>Pterygota</taxon>
        <taxon>Neoptera</taxon>
        <taxon>Endopterygota</taxon>
        <taxon>Coleoptera</taxon>
        <taxon>Polyphaga</taxon>
        <taxon>Elateriformia</taxon>
        <taxon>Elateroidea</taxon>
        <taxon>Elateridae</taxon>
        <taxon>Agrypninae</taxon>
        <taxon>Pyrophorini</taxon>
        <taxon>Ignelater</taxon>
    </lineage>
</organism>
<dbReference type="InterPro" id="IPR053015">
    <property type="entry name" value="PH_domain-containing_M2"/>
</dbReference>
<dbReference type="AlphaFoldDB" id="A0A8K0D4L3"/>
<dbReference type="GO" id="GO:0032880">
    <property type="term" value="P:regulation of protein localization"/>
    <property type="evidence" value="ECO:0007669"/>
    <property type="project" value="TreeGrafter"/>
</dbReference>
<protein>
    <recommendedName>
        <fullName evidence="3">PH domain-containing protein</fullName>
    </recommendedName>
</protein>
<name>A0A8K0D4L3_IGNLU</name>
<feature type="domain" description="PH" evidence="3">
    <location>
        <begin position="152"/>
        <end position="250"/>
    </location>
</feature>
<dbReference type="Pfam" id="PF00169">
    <property type="entry name" value="PH"/>
    <property type="match status" value="1"/>
</dbReference>
<dbReference type="GO" id="GO:0032418">
    <property type="term" value="P:lysosome localization"/>
    <property type="evidence" value="ECO:0007669"/>
    <property type="project" value="TreeGrafter"/>
</dbReference>
<evidence type="ECO:0000256" key="2">
    <source>
        <dbReference type="ARBA" id="ARBA00022490"/>
    </source>
</evidence>
<dbReference type="InterPro" id="IPR011993">
    <property type="entry name" value="PH-like_dom_sf"/>
</dbReference>
<dbReference type="Gene3D" id="2.30.29.30">
    <property type="entry name" value="Pleckstrin-homology domain (PH domain)/Phosphotyrosine-binding domain (PTB)"/>
    <property type="match status" value="1"/>
</dbReference>
<dbReference type="InterPro" id="IPR057288">
    <property type="entry name" value="PH_PLEKHM2"/>
</dbReference>
<dbReference type="PANTHER" id="PTHR46556:SF1">
    <property type="entry name" value="PLECKSTRIN HOMOLOGY DOMAIN-CONTAINING FAMILY M MEMBER 2"/>
    <property type="match status" value="1"/>
</dbReference>
<dbReference type="Proteomes" id="UP000801492">
    <property type="component" value="Unassembled WGS sequence"/>
</dbReference>
<dbReference type="CDD" id="cd13309">
    <property type="entry name" value="PH_SKIP"/>
    <property type="match status" value="1"/>
</dbReference>
<keyword evidence="5" id="KW-1185">Reference proteome</keyword>
<dbReference type="PROSITE" id="PS50003">
    <property type="entry name" value="PH_DOMAIN"/>
    <property type="match status" value="1"/>
</dbReference>
<evidence type="ECO:0000256" key="1">
    <source>
        <dbReference type="ARBA" id="ARBA00004496"/>
    </source>
</evidence>
<proteinExistence type="predicted"/>
<dbReference type="GO" id="GO:0019894">
    <property type="term" value="F:kinesin binding"/>
    <property type="evidence" value="ECO:0007669"/>
    <property type="project" value="TreeGrafter"/>
</dbReference>
<comment type="caution">
    <text evidence="4">The sequence shown here is derived from an EMBL/GenBank/DDBJ whole genome shotgun (WGS) entry which is preliminary data.</text>
</comment>
<dbReference type="InterPro" id="IPR001849">
    <property type="entry name" value="PH_domain"/>
</dbReference>
<accession>A0A8K0D4L3</accession>
<evidence type="ECO:0000313" key="5">
    <source>
        <dbReference type="Proteomes" id="UP000801492"/>
    </source>
</evidence>
<reference evidence="4" key="1">
    <citation type="submission" date="2019-08" db="EMBL/GenBank/DDBJ databases">
        <title>The genome of the North American firefly Photinus pyralis.</title>
        <authorList>
            <consortium name="Photinus pyralis genome working group"/>
            <person name="Fallon T.R."/>
            <person name="Sander Lower S.E."/>
            <person name="Weng J.-K."/>
        </authorList>
    </citation>
    <scope>NUCLEOTIDE SEQUENCE</scope>
    <source>
        <strain evidence="4">TRF0915ILg1</strain>
        <tissue evidence="4">Whole body</tissue>
    </source>
</reference>
<dbReference type="GO" id="GO:0007030">
    <property type="term" value="P:Golgi organization"/>
    <property type="evidence" value="ECO:0007669"/>
    <property type="project" value="TreeGrafter"/>
</dbReference>
<comment type="subcellular location">
    <subcellularLocation>
        <location evidence="1">Cytoplasm</location>
    </subcellularLocation>
</comment>
<dbReference type="SUPFAM" id="SSF50729">
    <property type="entry name" value="PH domain-like"/>
    <property type="match status" value="1"/>
</dbReference>
<evidence type="ECO:0000259" key="3">
    <source>
        <dbReference type="PROSITE" id="PS50003"/>
    </source>
</evidence>
<gene>
    <name evidence="4" type="ORF">ILUMI_10066</name>
</gene>
<dbReference type="GO" id="GO:0010008">
    <property type="term" value="C:endosome membrane"/>
    <property type="evidence" value="ECO:0007669"/>
    <property type="project" value="TreeGrafter"/>
</dbReference>
<evidence type="ECO:0000313" key="4">
    <source>
        <dbReference type="EMBL" id="KAF2896107.1"/>
    </source>
</evidence>
<dbReference type="EMBL" id="VTPC01005377">
    <property type="protein sequence ID" value="KAF2896107.1"/>
    <property type="molecule type" value="Genomic_DNA"/>
</dbReference>
<dbReference type="PANTHER" id="PTHR46556">
    <property type="entry name" value="PLECKSTRIN HOMOLOGY DOMAIN-CONTAINING FAMILY M MEMBER 2"/>
    <property type="match status" value="1"/>
</dbReference>
<feature type="non-terminal residue" evidence="4">
    <location>
        <position position="1"/>
    </location>
</feature>
<dbReference type="SMART" id="SM00233">
    <property type="entry name" value="PH"/>
    <property type="match status" value="1"/>
</dbReference>
<sequence length="407" mass="46259">IYPVYSAYTTSGENKPLIVILSNTTLYITGFKPNNSYCNHFVLPYTELNTVLIGPNAQTMHISNYDNDMQCIITTGSENVTNELIGQMEMAMRRDINKPRLLAVKQLNMRDMANLRRIICKQTSITKDEEYFHYSIVNIQDYNSDACETPLGPSKEGPLMFKTSENDTRWETAYFILKAGILYMLSSPSQRLPMRVLPLINGACQGARRVYNCTRPHTFQVQVGTITLHLAAPDEYVASEWLQALVHAASKTYNHREKMPAQSCSLLMTSEHILTVREAFPCTLSSSLALREQHQPIKGAQALSCAAISDITAFRLPCAEQSWCILEFACREVHESSGDWILYFATNAELEKFISTLEMLWAYHNEQDDCFPISTIPETDSLSRKCVDTYNMIQNTWLSLQMNLKSF</sequence>
<dbReference type="Pfam" id="PF23142">
    <property type="entry name" value="PH_PLEKHM2"/>
    <property type="match status" value="1"/>
</dbReference>
<keyword evidence="2" id="KW-0963">Cytoplasm</keyword>
<dbReference type="OrthoDB" id="9983817at2759"/>